<dbReference type="EMBL" id="BAAAON010000001">
    <property type="protein sequence ID" value="GAA2173522.1"/>
    <property type="molecule type" value="Genomic_DNA"/>
</dbReference>
<gene>
    <name evidence="1" type="ORF">GCM10009784_08160</name>
</gene>
<keyword evidence="2" id="KW-1185">Reference proteome</keyword>
<proteinExistence type="predicted"/>
<evidence type="ECO:0000313" key="2">
    <source>
        <dbReference type="Proteomes" id="UP001500974"/>
    </source>
</evidence>
<comment type="caution">
    <text evidence="1">The sequence shown here is derived from an EMBL/GenBank/DDBJ whole genome shotgun (WGS) entry which is preliminary data.</text>
</comment>
<dbReference type="Proteomes" id="UP001500974">
    <property type="component" value="Unassembled WGS sequence"/>
</dbReference>
<reference evidence="1 2" key="1">
    <citation type="journal article" date="2019" name="Int. J. Syst. Evol. Microbiol.">
        <title>The Global Catalogue of Microorganisms (GCM) 10K type strain sequencing project: providing services to taxonomists for standard genome sequencing and annotation.</title>
        <authorList>
            <consortium name="The Broad Institute Genomics Platform"/>
            <consortium name="The Broad Institute Genome Sequencing Center for Infectious Disease"/>
            <person name="Wu L."/>
            <person name="Ma J."/>
        </authorList>
    </citation>
    <scope>NUCLEOTIDE SEQUENCE [LARGE SCALE GENOMIC DNA]</scope>
    <source>
        <strain evidence="1 2">JCM 14917</strain>
    </source>
</reference>
<sequence>MYVAATVAGSKTGLVPLKVVAGIAAIGITLRFADAGDRIDLRLEAKLREAGARHPRHWMATVAAVATFAGYLSDRASAARKERYEIVPGHPPGQERDLAPGLRSIVEGILGARRIPGARELLAQLDAAQEVHWGNEFDSTAHFRVPEDLPRAVPHNQVFPVRAQFTGPDGTRLQLLLHIYDGELEILTVDAADPDHTGYVDGDLTGWPDPSAVTYVMDSPDGRTVPVGG</sequence>
<accession>A0ABN3AQH1</accession>
<organism evidence="1 2">
    <name type="scientific">Arthrobacter parietis</name>
    <dbReference type="NCBI Taxonomy" id="271434"/>
    <lineage>
        <taxon>Bacteria</taxon>
        <taxon>Bacillati</taxon>
        <taxon>Actinomycetota</taxon>
        <taxon>Actinomycetes</taxon>
        <taxon>Micrococcales</taxon>
        <taxon>Micrococcaceae</taxon>
        <taxon>Arthrobacter</taxon>
    </lineage>
</organism>
<evidence type="ECO:0000313" key="1">
    <source>
        <dbReference type="EMBL" id="GAA2173522.1"/>
    </source>
</evidence>
<protein>
    <submittedName>
        <fullName evidence="1">Uncharacterized protein</fullName>
    </submittedName>
</protein>
<dbReference type="RefSeq" id="WP_346027580.1">
    <property type="nucleotide sequence ID" value="NZ_BAAAON010000001.1"/>
</dbReference>
<name>A0ABN3AQH1_9MICC</name>